<feature type="non-terminal residue" evidence="1">
    <location>
        <position position="1"/>
    </location>
</feature>
<dbReference type="Proteomes" id="UP000018936">
    <property type="component" value="Unassembled WGS sequence"/>
</dbReference>
<proteinExistence type="predicted"/>
<dbReference type="AlphaFoldDB" id="V8P9I4"/>
<name>V8P9I4_OPHHA</name>
<evidence type="ECO:0000313" key="1">
    <source>
        <dbReference type="EMBL" id="ETE70975.1"/>
    </source>
</evidence>
<keyword evidence="2" id="KW-1185">Reference proteome</keyword>
<evidence type="ECO:0000313" key="2">
    <source>
        <dbReference type="Proteomes" id="UP000018936"/>
    </source>
</evidence>
<accession>V8P9I4</accession>
<gene>
    <name evidence="1" type="ORF">L345_03212</name>
</gene>
<organism evidence="1 2">
    <name type="scientific">Ophiophagus hannah</name>
    <name type="common">King cobra</name>
    <name type="synonym">Naja hannah</name>
    <dbReference type="NCBI Taxonomy" id="8665"/>
    <lineage>
        <taxon>Eukaryota</taxon>
        <taxon>Metazoa</taxon>
        <taxon>Chordata</taxon>
        <taxon>Craniata</taxon>
        <taxon>Vertebrata</taxon>
        <taxon>Euteleostomi</taxon>
        <taxon>Lepidosauria</taxon>
        <taxon>Squamata</taxon>
        <taxon>Bifurcata</taxon>
        <taxon>Unidentata</taxon>
        <taxon>Episquamata</taxon>
        <taxon>Toxicofera</taxon>
        <taxon>Serpentes</taxon>
        <taxon>Colubroidea</taxon>
        <taxon>Elapidae</taxon>
        <taxon>Elapinae</taxon>
        <taxon>Ophiophagus</taxon>
    </lineage>
</organism>
<comment type="caution">
    <text evidence="1">The sequence shown here is derived from an EMBL/GenBank/DDBJ whole genome shotgun (WGS) entry which is preliminary data.</text>
</comment>
<dbReference type="EMBL" id="AZIM01000453">
    <property type="protein sequence ID" value="ETE70975.1"/>
    <property type="molecule type" value="Genomic_DNA"/>
</dbReference>
<protein>
    <submittedName>
        <fullName evidence="1">Uncharacterized protein</fullName>
    </submittedName>
</protein>
<sequence>MKHEQPSCQINLRLKSTAPERKTLAVHQEEAIDEDVELTGNDDIHQLKTASGLLTFVCDQEKSSKKAIVIDGCIKRNMEYIPNSANLQERNISLNNC</sequence>
<reference evidence="1 2" key="1">
    <citation type="journal article" date="2013" name="Proc. Natl. Acad. Sci. U.S.A.">
        <title>The king cobra genome reveals dynamic gene evolution and adaptation in the snake venom system.</title>
        <authorList>
            <person name="Vonk F.J."/>
            <person name="Casewell N.R."/>
            <person name="Henkel C.V."/>
            <person name="Heimberg A.M."/>
            <person name="Jansen H.J."/>
            <person name="McCleary R.J."/>
            <person name="Kerkkamp H.M."/>
            <person name="Vos R.A."/>
            <person name="Guerreiro I."/>
            <person name="Calvete J.J."/>
            <person name="Wuster W."/>
            <person name="Woods A.E."/>
            <person name="Logan J.M."/>
            <person name="Harrison R.A."/>
            <person name="Castoe T.A."/>
            <person name="de Koning A.P."/>
            <person name="Pollock D.D."/>
            <person name="Yandell M."/>
            <person name="Calderon D."/>
            <person name="Renjifo C."/>
            <person name="Currier R.B."/>
            <person name="Salgado D."/>
            <person name="Pla D."/>
            <person name="Sanz L."/>
            <person name="Hyder A.S."/>
            <person name="Ribeiro J.M."/>
            <person name="Arntzen J.W."/>
            <person name="van den Thillart G.E."/>
            <person name="Boetzer M."/>
            <person name="Pirovano W."/>
            <person name="Dirks R.P."/>
            <person name="Spaink H.P."/>
            <person name="Duboule D."/>
            <person name="McGlinn E."/>
            <person name="Kini R.M."/>
            <person name="Richardson M.K."/>
        </authorList>
    </citation>
    <scope>NUCLEOTIDE SEQUENCE</scope>
    <source>
        <tissue evidence="1">Blood</tissue>
    </source>
</reference>